<protein>
    <recommendedName>
        <fullName evidence="3">AMP-activated protein kinase glycogen-binding domain-containing protein</fullName>
    </recommendedName>
</protein>
<dbReference type="SUPFAM" id="SSF81296">
    <property type="entry name" value="E set domains"/>
    <property type="match status" value="1"/>
</dbReference>
<evidence type="ECO:0000259" key="3">
    <source>
        <dbReference type="Pfam" id="PF16561"/>
    </source>
</evidence>
<evidence type="ECO:0000313" key="4">
    <source>
        <dbReference type="EMBL" id="CAD2174001.1"/>
    </source>
</evidence>
<organism evidence="4 5">
    <name type="scientific">Meloidogyne enterolobii</name>
    <name type="common">Root-knot nematode worm</name>
    <name type="synonym">Meloidogyne mayaguensis</name>
    <dbReference type="NCBI Taxonomy" id="390850"/>
    <lineage>
        <taxon>Eukaryota</taxon>
        <taxon>Metazoa</taxon>
        <taxon>Ecdysozoa</taxon>
        <taxon>Nematoda</taxon>
        <taxon>Chromadorea</taxon>
        <taxon>Rhabditida</taxon>
        <taxon>Tylenchina</taxon>
        <taxon>Tylenchomorpha</taxon>
        <taxon>Tylenchoidea</taxon>
        <taxon>Meloidogynidae</taxon>
        <taxon>Meloidogyninae</taxon>
        <taxon>Meloidogyne</taxon>
    </lineage>
</organism>
<dbReference type="InterPro" id="IPR014756">
    <property type="entry name" value="Ig_E-set"/>
</dbReference>
<comment type="function">
    <text evidence="1">Non-catalytic subunit of AMP-activated protein kinase (AMPK), an energy sensor protein kinase that plays a key role in regulating cellular energy metabolism. In response to reduction of intracellular ATP levels, AMPK activates energy-producing pathways and inhibits energy-consuming processes: inhibits protein, carbohydrate and lipid biosynthesis, as well as cell growth and proliferation. AMPK acts via direct phosphorylation of metabolic enzymes, and by longer-term effects via phosphorylation of transcription regulators. Also acts as a regulator of cellular polarity by remodeling the actin cytoskeleton; probably by indirectly activating myosin. Beta non-catalytic subunit acts as a scaffold on which the AMPK complex assembles, via its C-terminus that bridges alpha (PRKAA1 or PRKAA2) and gamma subunits (PRKAG1, PRKAG2 or PRKAG3).</text>
</comment>
<dbReference type="InterPro" id="IPR032640">
    <property type="entry name" value="AMPK1_CBM"/>
</dbReference>
<reference evidence="4 5" key="1">
    <citation type="submission" date="2020-08" db="EMBL/GenBank/DDBJ databases">
        <authorList>
            <person name="Koutsovoulos G."/>
            <person name="Danchin GJ E."/>
        </authorList>
    </citation>
    <scope>NUCLEOTIDE SEQUENCE [LARGE SCALE GENOMIC DNA]</scope>
</reference>
<comment type="caution">
    <text evidence="4">The sequence shown here is derived from an EMBL/GenBank/DDBJ whole genome shotgun (WGS) entry which is preliminary data.</text>
</comment>
<sequence length="204" mass="23651">MNEKSSNFDSNFMQHMVELSGRVLEIQNEFNIIKYNLKEEKNSNYEALEIKLKNVEEKNKFLEKEMKKANETIDALTNSFKTLGGINDALLIKKQPREDRGDKCTLLNIENSLKMPMQKIRLDTNSNGDKNIFLIGSFLNWECALICDPIKGEPNKKGVLVELPVGRHEFCFICDGKWYTESKYEECLNNFGTKNNWIVVKENI</sequence>
<feature type="coiled-coil region" evidence="2">
    <location>
        <begin position="38"/>
        <end position="79"/>
    </location>
</feature>
<keyword evidence="2" id="KW-0175">Coiled coil</keyword>
<dbReference type="AlphaFoldDB" id="A0A6V7VIG8"/>
<name>A0A6V7VIG8_MELEN</name>
<dbReference type="Proteomes" id="UP000580250">
    <property type="component" value="Unassembled WGS sequence"/>
</dbReference>
<accession>A0A6V7VIG8</accession>
<dbReference type="OrthoDB" id="5917859at2759"/>
<evidence type="ECO:0000256" key="2">
    <source>
        <dbReference type="SAM" id="Coils"/>
    </source>
</evidence>
<gene>
    <name evidence="4" type="ORF">MENT_LOCUS25643</name>
</gene>
<evidence type="ECO:0000256" key="1">
    <source>
        <dbReference type="ARBA" id="ARBA00025180"/>
    </source>
</evidence>
<dbReference type="CDD" id="cd02859">
    <property type="entry name" value="E_set_AMPKbeta_like_N"/>
    <property type="match status" value="1"/>
</dbReference>
<dbReference type="InterPro" id="IPR013783">
    <property type="entry name" value="Ig-like_fold"/>
</dbReference>
<feature type="domain" description="AMP-activated protein kinase glycogen-binding" evidence="3">
    <location>
        <begin position="127"/>
        <end position="202"/>
    </location>
</feature>
<dbReference type="Pfam" id="PF16561">
    <property type="entry name" value="AMPK1_CBM"/>
    <property type="match status" value="1"/>
</dbReference>
<proteinExistence type="predicted"/>
<evidence type="ECO:0000313" key="5">
    <source>
        <dbReference type="Proteomes" id="UP000580250"/>
    </source>
</evidence>
<dbReference type="EMBL" id="CAJEWN010000227">
    <property type="protein sequence ID" value="CAD2174001.1"/>
    <property type="molecule type" value="Genomic_DNA"/>
</dbReference>
<dbReference type="Gene3D" id="2.60.40.10">
    <property type="entry name" value="Immunoglobulins"/>
    <property type="match status" value="1"/>
</dbReference>